<proteinExistence type="predicted"/>
<dbReference type="RefSeq" id="WP_254297332.1">
    <property type="nucleotide sequence ID" value="NZ_JAMLDX010000034.1"/>
</dbReference>
<evidence type="ECO:0000313" key="2">
    <source>
        <dbReference type="Proteomes" id="UP001139451"/>
    </source>
</evidence>
<sequence length="120" mass="13255">MICSLLAPLALAACIEPPEPVAVSARIGAWTRIAGLRIRPDKVVEDSRCPMNARCVWAGRATVRLTLRDGSRTRQVNVTLGEPIKVRDGRLALMSVSPEKMAGAQPKRPAPYRFVFEFQR</sequence>
<dbReference type="EMBL" id="JAMLDX010000034">
    <property type="protein sequence ID" value="MCP3733172.1"/>
    <property type="molecule type" value="Genomic_DNA"/>
</dbReference>
<dbReference type="Proteomes" id="UP001139451">
    <property type="component" value="Unassembled WGS sequence"/>
</dbReference>
<organism evidence="1 2">
    <name type="scientific">Sphingomonas tagetis</name>
    <dbReference type="NCBI Taxonomy" id="2949092"/>
    <lineage>
        <taxon>Bacteria</taxon>
        <taxon>Pseudomonadati</taxon>
        <taxon>Pseudomonadota</taxon>
        <taxon>Alphaproteobacteria</taxon>
        <taxon>Sphingomonadales</taxon>
        <taxon>Sphingomonadaceae</taxon>
        <taxon>Sphingomonas</taxon>
    </lineage>
</organism>
<keyword evidence="2" id="KW-1185">Reference proteome</keyword>
<gene>
    <name evidence="1" type="ORF">M9978_22465</name>
</gene>
<dbReference type="AlphaFoldDB" id="A0A9X2HN18"/>
<name>A0A9X2HN18_9SPHN</name>
<comment type="caution">
    <text evidence="1">The sequence shown here is derived from an EMBL/GenBank/DDBJ whole genome shotgun (WGS) entry which is preliminary data.</text>
</comment>
<protein>
    <submittedName>
        <fullName evidence="1">Uncharacterized protein</fullName>
    </submittedName>
</protein>
<evidence type="ECO:0000313" key="1">
    <source>
        <dbReference type="EMBL" id="MCP3733172.1"/>
    </source>
</evidence>
<reference evidence="1" key="1">
    <citation type="submission" date="2022-05" db="EMBL/GenBank/DDBJ databases">
        <title>Sphingomonas sp. strain MG17 Genome sequencing and assembly.</title>
        <authorList>
            <person name="Kim I."/>
        </authorList>
    </citation>
    <scope>NUCLEOTIDE SEQUENCE</scope>
    <source>
        <strain evidence="1">MG17</strain>
    </source>
</reference>
<accession>A0A9X2HN18</accession>